<evidence type="ECO:0000256" key="3">
    <source>
        <dbReference type="ARBA" id="ARBA00023002"/>
    </source>
</evidence>
<dbReference type="Gene3D" id="1.20.58.320">
    <property type="entry name" value="TPR-like"/>
    <property type="match status" value="1"/>
</dbReference>
<sequence>MLVFLVHAILEGHVGLMGLLGSMTGLYDGSAVLFQVSPQEPSPEAVTLVVRMAYSVLLTFGGAAYLLLFMAKRKHFEVLIPMAFGYSFHVTAFAVPSTQSNSTYNNSDSATIYHFLLASSVLTRLFDPAKPDLPFPARSFVLGQLAPLHVIPVIKYISEILAAISDEELRLICAALGTVLHASMGISFVRWIVDASDEWRAQIEEADEKEKKEAMWSSKKSSASFGTGSEPSTPSSPPKTRFKNKISTLIDVFGSRKRLTEDGSDGELNEPPPPLPTSLLQLKTGVDQLRPMSPDYDTPIVTKAPTARESVLHVLATEETNLRQKIKVVLAGIEDSKDTGLDKEALQLVMADLQHLTNSNTVDSEDVALAERILGFYIKPNFEECLSLWFGKSKATDDDIWARFGETVARASNNEMDSWALNVNRPRMLVALLILLDQFRRNMYRDTADMYTRDHHCVKLVKRAIRAEVPAVLQPIEGVFLCLVLTHTENIQDQMLCLELWTQFSKQLRLQDPLNVFDEIFKRHVAVIQRFGRFPHRNEILGRVSSSEELEFLQDNTFRFDMPLKKDPETGLLLFVPAKRNRRVSVLGFEYTTLLPDKEELDVEYDAAIQFLGPHGIVMKAKEQLTKQGYVRLGDTAPDFTCQTSNGLLKFHDYIGDGWVVLFSHPADFTPICTTEFGETAKLKAEWEKRNTKVIGLSVDGLEDHERWIADINEVCSTTVDFPIIADKDRRISMLFGMLDSTTFRHGDRQGETMTVRSVFIISPKKRVELVFSYPAHIGRNFKEIIRTLDALQLSFKYRVATPVNWMPGDDTVVLPFITDDEADKLFDGDSEYKREFQWRKPLVPAWEKPRVESRDQSRNGSDRDGGSDTGSESAASAFTTAMETLRDSRDLLARDRPGAAHPAHRKHVNSPAPSIQEEYKSIVDSFTRPKSAAWSEATASGSSTPNLVGGRGLTRPYSPAASSRASSVDMQEEMDRRYGRKASRPSSSSSRQFEQRPELADTRSTTLSKSSHNDKQHQQQSTRVNLTKNIPYQPVGVARLRSPPSSVGSLDDYMNQDSDSIASLKAKTAKALLNNRIEGYQTEYQRQFQDWTEKIYGAKRDVRFSPSIATVQRTRAIPAAAEDDGVKYGILGNRVNDRESNSHAFEEGSNRRKNGRNEEMGVNSGVKVEHRLKAENLPAAGVAAYRGGQPGTNSSGRKKYDSGGGAESVAALMTHNENVDPHRISKEGLRAKDSYSNRGGNRILLYSVEPPPTWNLAQEILQKARQRRHEFSL</sequence>
<feature type="transmembrane region" description="Helical" evidence="7">
    <location>
        <begin position="52"/>
        <end position="71"/>
    </location>
</feature>
<keyword evidence="1" id="KW-0575">Peroxidase</keyword>
<dbReference type="SUPFAM" id="SSF52833">
    <property type="entry name" value="Thioredoxin-like"/>
    <property type="match status" value="1"/>
</dbReference>
<proteinExistence type="inferred from homology"/>
<dbReference type="InterPro" id="IPR036249">
    <property type="entry name" value="Thioredoxin-like_sf"/>
</dbReference>
<feature type="compositionally biased region" description="Low complexity" evidence="6">
    <location>
        <begin position="956"/>
        <end position="968"/>
    </location>
</feature>
<dbReference type="PANTHER" id="PTHR10681">
    <property type="entry name" value="THIOREDOXIN PEROXIDASE"/>
    <property type="match status" value="1"/>
</dbReference>
<feature type="transmembrane region" description="Helical" evidence="7">
    <location>
        <begin position="78"/>
        <end position="95"/>
    </location>
</feature>
<evidence type="ECO:0000256" key="7">
    <source>
        <dbReference type="SAM" id="Phobius"/>
    </source>
</evidence>
<name>A0A507FM03_9FUNG</name>
<evidence type="ECO:0000256" key="1">
    <source>
        <dbReference type="ARBA" id="ARBA00022559"/>
    </source>
</evidence>
<dbReference type="FunFam" id="3.40.30.10:FF:000011">
    <property type="entry name" value="Peroxiredoxin PRX1"/>
    <property type="match status" value="1"/>
</dbReference>
<feature type="compositionally biased region" description="Polar residues" evidence="6">
    <location>
        <begin position="1019"/>
        <end position="1030"/>
    </location>
</feature>
<dbReference type="STRING" id="246404.A0A507FM03"/>
<evidence type="ECO:0000313" key="10">
    <source>
        <dbReference type="Proteomes" id="UP000320333"/>
    </source>
</evidence>
<dbReference type="CDD" id="cd03016">
    <property type="entry name" value="PRX_1cys"/>
    <property type="match status" value="1"/>
</dbReference>
<keyword evidence="2" id="KW-0049">Antioxidant</keyword>
<feature type="compositionally biased region" description="Polar residues" evidence="6">
    <location>
        <begin position="938"/>
        <end position="947"/>
    </location>
</feature>
<reference evidence="9 10" key="1">
    <citation type="journal article" date="2019" name="Sci. Rep.">
        <title>Comparative genomics of chytrid fungi reveal insights into the obligate biotrophic and pathogenic lifestyle of Synchytrium endobioticum.</title>
        <authorList>
            <person name="van de Vossenberg B.T.L.H."/>
            <person name="Warris S."/>
            <person name="Nguyen H.D.T."/>
            <person name="van Gent-Pelzer M.P.E."/>
            <person name="Joly D.L."/>
            <person name="van de Geest H.C."/>
            <person name="Bonants P.J.M."/>
            <person name="Smith D.S."/>
            <person name="Levesque C.A."/>
            <person name="van der Lee T.A.J."/>
        </authorList>
    </citation>
    <scope>NUCLEOTIDE SEQUENCE [LARGE SCALE GENOMIC DNA]</scope>
    <source>
        <strain evidence="9 10">CBS 675.73</strain>
    </source>
</reference>
<feature type="compositionally biased region" description="Basic and acidic residues" evidence="6">
    <location>
        <begin position="848"/>
        <end position="867"/>
    </location>
</feature>
<dbReference type="EMBL" id="QEAP01000059">
    <property type="protein sequence ID" value="TPX76057.1"/>
    <property type="molecule type" value="Genomic_DNA"/>
</dbReference>
<dbReference type="GO" id="GO:0006979">
    <property type="term" value="P:response to oxidative stress"/>
    <property type="evidence" value="ECO:0007669"/>
    <property type="project" value="TreeGrafter"/>
</dbReference>
<feature type="region of interest" description="Disordered" evidence="6">
    <location>
        <begin position="1184"/>
        <end position="1206"/>
    </location>
</feature>
<organism evidence="9 10">
    <name type="scientific">Chytriomyces confervae</name>
    <dbReference type="NCBI Taxonomy" id="246404"/>
    <lineage>
        <taxon>Eukaryota</taxon>
        <taxon>Fungi</taxon>
        <taxon>Fungi incertae sedis</taxon>
        <taxon>Chytridiomycota</taxon>
        <taxon>Chytridiomycota incertae sedis</taxon>
        <taxon>Chytridiomycetes</taxon>
        <taxon>Chytridiales</taxon>
        <taxon>Chytriomycetaceae</taxon>
        <taxon>Chytriomyces</taxon>
    </lineage>
</organism>
<feature type="region of interest" description="Disordered" evidence="6">
    <location>
        <begin position="205"/>
        <end position="242"/>
    </location>
</feature>
<dbReference type="GO" id="GO:0033554">
    <property type="term" value="P:cellular response to stress"/>
    <property type="evidence" value="ECO:0007669"/>
    <property type="project" value="TreeGrafter"/>
</dbReference>
<dbReference type="GO" id="GO:0005829">
    <property type="term" value="C:cytosol"/>
    <property type="evidence" value="ECO:0007669"/>
    <property type="project" value="TreeGrafter"/>
</dbReference>
<evidence type="ECO:0000256" key="5">
    <source>
        <dbReference type="ARBA" id="ARBA00025719"/>
    </source>
</evidence>
<evidence type="ECO:0000313" key="9">
    <source>
        <dbReference type="EMBL" id="TPX76057.1"/>
    </source>
</evidence>
<evidence type="ECO:0000256" key="4">
    <source>
        <dbReference type="ARBA" id="ARBA00023284"/>
    </source>
</evidence>
<dbReference type="AlphaFoldDB" id="A0A507FM03"/>
<feature type="region of interest" description="Disordered" evidence="6">
    <location>
        <begin position="898"/>
        <end position="917"/>
    </location>
</feature>
<feature type="region of interest" description="Disordered" evidence="6">
    <location>
        <begin position="936"/>
        <end position="1030"/>
    </location>
</feature>
<protein>
    <submittedName>
        <fullName evidence="9">Peroxiredoxin</fullName>
    </submittedName>
</protein>
<keyword evidence="7" id="KW-1133">Transmembrane helix</keyword>
<dbReference type="PANTHER" id="PTHR10681:SF121">
    <property type="entry name" value="ALKYL HYDROPEROXIDE REDUCTASE C"/>
    <property type="match status" value="1"/>
</dbReference>
<feature type="region of interest" description="Disordered" evidence="6">
    <location>
        <begin position="848"/>
        <end position="876"/>
    </location>
</feature>
<dbReference type="InterPro" id="IPR050217">
    <property type="entry name" value="Peroxiredoxin"/>
</dbReference>
<keyword evidence="10" id="KW-1185">Reference proteome</keyword>
<dbReference type="InterPro" id="IPR010323">
    <property type="entry name" value="DUF924"/>
</dbReference>
<evidence type="ECO:0000256" key="6">
    <source>
        <dbReference type="SAM" id="MobiDB-lite"/>
    </source>
</evidence>
<dbReference type="Proteomes" id="UP000320333">
    <property type="component" value="Unassembled WGS sequence"/>
</dbReference>
<dbReference type="InterPro" id="IPR011990">
    <property type="entry name" value="TPR-like_helical_dom_sf"/>
</dbReference>
<feature type="domain" description="Thioredoxin" evidence="8">
    <location>
        <begin position="631"/>
        <end position="794"/>
    </location>
</feature>
<evidence type="ECO:0000256" key="2">
    <source>
        <dbReference type="ARBA" id="ARBA00022862"/>
    </source>
</evidence>
<gene>
    <name evidence="9" type="ORF">CcCBS67573_g02666</name>
</gene>
<dbReference type="InterPro" id="IPR013766">
    <property type="entry name" value="Thioredoxin_domain"/>
</dbReference>
<keyword evidence="7" id="KW-0472">Membrane</keyword>
<feature type="compositionally biased region" description="Basic and acidic residues" evidence="6">
    <location>
        <begin position="205"/>
        <end position="214"/>
    </location>
</feature>
<dbReference type="Pfam" id="PF00578">
    <property type="entry name" value="AhpC-TSA"/>
    <property type="match status" value="1"/>
</dbReference>
<dbReference type="PROSITE" id="PS51352">
    <property type="entry name" value="THIOREDOXIN_2"/>
    <property type="match status" value="1"/>
</dbReference>
<dbReference type="InterPro" id="IPR019479">
    <property type="entry name" value="Peroxiredoxin_C"/>
</dbReference>
<dbReference type="GO" id="GO:0042744">
    <property type="term" value="P:hydrogen peroxide catabolic process"/>
    <property type="evidence" value="ECO:0007669"/>
    <property type="project" value="TreeGrafter"/>
</dbReference>
<dbReference type="Gene3D" id="3.40.30.10">
    <property type="entry name" value="Glutaredoxin"/>
    <property type="match status" value="1"/>
</dbReference>
<keyword evidence="7" id="KW-0812">Transmembrane</keyword>
<dbReference type="GO" id="GO:0008379">
    <property type="term" value="F:thioredoxin peroxidase activity"/>
    <property type="evidence" value="ECO:0007669"/>
    <property type="project" value="TreeGrafter"/>
</dbReference>
<keyword evidence="4" id="KW-0676">Redox-active center</keyword>
<dbReference type="OrthoDB" id="2996783at2759"/>
<dbReference type="Pfam" id="PF06041">
    <property type="entry name" value="DUF924"/>
    <property type="match status" value="1"/>
</dbReference>
<feature type="compositionally biased region" description="Basic and acidic residues" evidence="6">
    <location>
        <begin position="1140"/>
        <end position="1160"/>
    </location>
</feature>
<feature type="region of interest" description="Disordered" evidence="6">
    <location>
        <begin position="1140"/>
        <end position="1166"/>
    </location>
</feature>
<comment type="caution">
    <text evidence="9">The sequence shown here is derived from an EMBL/GenBank/DDBJ whole genome shotgun (WGS) entry which is preliminary data.</text>
</comment>
<dbReference type="Pfam" id="PF10417">
    <property type="entry name" value="1-cysPrx_C"/>
    <property type="match status" value="1"/>
</dbReference>
<evidence type="ECO:0000259" key="8">
    <source>
        <dbReference type="PROSITE" id="PS51352"/>
    </source>
</evidence>
<comment type="similarity">
    <text evidence="5">Belongs to the peroxiredoxin family. Prx6 subfamily.</text>
</comment>
<accession>A0A507FM03</accession>
<dbReference type="Gene3D" id="3.30.1020.10">
    <property type="entry name" value="Antioxidant, Horf6, Chain A, domain2"/>
    <property type="match status" value="1"/>
</dbReference>
<dbReference type="Gene3D" id="1.25.40.10">
    <property type="entry name" value="Tetratricopeptide repeat domain"/>
    <property type="match status" value="1"/>
</dbReference>
<dbReference type="InterPro" id="IPR045020">
    <property type="entry name" value="PRX_1cys"/>
</dbReference>
<dbReference type="SUPFAM" id="SSF48452">
    <property type="entry name" value="TPR-like"/>
    <property type="match status" value="1"/>
</dbReference>
<keyword evidence="3" id="KW-0560">Oxidoreductase</keyword>
<dbReference type="GO" id="GO:0045454">
    <property type="term" value="P:cell redox homeostasis"/>
    <property type="evidence" value="ECO:0007669"/>
    <property type="project" value="TreeGrafter"/>
</dbReference>
<dbReference type="InterPro" id="IPR000866">
    <property type="entry name" value="AhpC/TSA"/>
</dbReference>